<gene>
    <name evidence="1" type="ORF">CDAR_204461</name>
</gene>
<accession>A0AAV4R1S1</accession>
<name>A0AAV4R1S1_9ARAC</name>
<protein>
    <submittedName>
        <fullName evidence="1">Uncharacterized protein</fullName>
    </submittedName>
</protein>
<proteinExistence type="predicted"/>
<evidence type="ECO:0000313" key="1">
    <source>
        <dbReference type="EMBL" id="GIY14574.1"/>
    </source>
</evidence>
<reference evidence="1 2" key="1">
    <citation type="submission" date="2021-06" db="EMBL/GenBank/DDBJ databases">
        <title>Caerostris darwini draft genome.</title>
        <authorList>
            <person name="Kono N."/>
            <person name="Arakawa K."/>
        </authorList>
    </citation>
    <scope>NUCLEOTIDE SEQUENCE [LARGE SCALE GENOMIC DNA]</scope>
</reference>
<dbReference type="AlphaFoldDB" id="A0AAV4R1S1"/>
<comment type="caution">
    <text evidence="1">The sequence shown here is derived from an EMBL/GenBank/DDBJ whole genome shotgun (WGS) entry which is preliminary data.</text>
</comment>
<keyword evidence="2" id="KW-1185">Reference proteome</keyword>
<organism evidence="1 2">
    <name type="scientific">Caerostris darwini</name>
    <dbReference type="NCBI Taxonomy" id="1538125"/>
    <lineage>
        <taxon>Eukaryota</taxon>
        <taxon>Metazoa</taxon>
        <taxon>Ecdysozoa</taxon>
        <taxon>Arthropoda</taxon>
        <taxon>Chelicerata</taxon>
        <taxon>Arachnida</taxon>
        <taxon>Araneae</taxon>
        <taxon>Araneomorphae</taxon>
        <taxon>Entelegynae</taxon>
        <taxon>Araneoidea</taxon>
        <taxon>Araneidae</taxon>
        <taxon>Caerostris</taxon>
    </lineage>
</organism>
<dbReference type="EMBL" id="BPLQ01005387">
    <property type="protein sequence ID" value="GIY14574.1"/>
    <property type="molecule type" value="Genomic_DNA"/>
</dbReference>
<dbReference type="Proteomes" id="UP001054837">
    <property type="component" value="Unassembled WGS sequence"/>
</dbReference>
<sequence>MKTARKVAAREVRAIKVRGPCLRWPRGMRRTPNGKCGQLSVTGPLMAGDTHWVGLQATLKNNRQVIARYSFSHSQHCFFIRHLGGQRIGWHLLLHCGRFQFLSTLWNGSVSKSNHNIVPVGDFSFKSHCFRHAIHIYGRKEREKNA</sequence>
<evidence type="ECO:0000313" key="2">
    <source>
        <dbReference type="Proteomes" id="UP001054837"/>
    </source>
</evidence>